<dbReference type="InterPro" id="IPR032818">
    <property type="entry name" value="DedA-like"/>
</dbReference>
<evidence type="ECO:0000313" key="9">
    <source>
        <dbReference type="EMBL" id="AZS35744.1"/>
    </source>
</evidence>
<keyword evidence="6 7" id="KW-0472">Membrane</keyword>
<feature type="transmembrane region" description="Helical" evidence="7">
    <location>
        <begin position="179"/>
        <end position="197"/>
    </location>
</feature>
<evidence type="ECO:0000256" key="2">
    <source>
        <dbReference type="ARBA" id="ARBA00010792"/>
    </source>
</evidence>
<keyword evidence="5 7" id="KW-1133">Transmembrane helix</keyword>
<feature type="transmembrane region" description="Helical" evidence="7">
    <location>
        <begin position="61"/>
        <end position="82"/>
    </location>
</feature>
<dbReference type="Pfam" id="PF09335">
    <property type="entry name" value="VTT_dom"/>
    <property type="match status" value="1"/>
</dbReference>
<evidence type="ECO:0000256" key="3">
    <source>
        <dbReference type="ARBA" id="ARBA00022475"/>
    </source>
</evidence>
<protein>
    <submittedName>
        <fullName evidence="9">Putative membrane protein</fullName>
    </submittedName>
</protein>
<organism evidence="9 10">
    <name type="scientific">Microbacterium lemovicicum</name>
    <dbReference type="NCBI Taxonomy" id="1072463"/>
    <lineage>
        <taxon>Bacteria</taxon>
        <taxon>Bacillati</taxon>
        <taxon>Actinomycetota</taxon>
        <taxon>Actinomycetes</taxon>
        <taxon>Micrococcales</taxon>
        <taxon>Microbacteriaceae</taxon>
        <taxon>Microbacterium</taxon>
    </lineage>
</organism>
<comment type="similarity">
    <text evidence="2 7">Belongs to the DedA family.</text>
</comment>
<evidence type="ECO:0000256" key="6">
    <source>
        <dbReference type="ARBA" id="ARBA00023136"/>
    </source>
</evidence>
<evidence type="ECO:0000256" key="7">
    <source>
        <dbReference type="RuleBase" id="RU367016"/>
    </source>
</evidence>
<dbReference type="AlphaFoldDB" id="A0A3S9W6W6"/>
<feature type="transmembrane region" description="Helical" evidence="7">
    <location>
        <begin position="146"/>
        <end position="167"/>
    </location>
</feature>
<comment type="subcellular location">
    <subcellularLocation>
        <location evidence="1 7">Cell membrane</location>
        <topology evidence="1 7">Multi-pass membrane protein</topology>
    </subcellularLocation>
</comment>
<evidence type="ECO:0000259" key="8">
    <source>
        <dbReference type="Pfam" id="PF09335"/>
    </source>
</evidence>
<name>A0A3S9W6W6_9MICO</name>
<reference evidence="9 10" key="1">
    <citation type="submission" date="2018-08" db="EMBL/GenBank/DDBJ databases">
        <title>Microbacterium lemovicicum sp. nov., a bacterium isolated from a natural uranium-rich soil.</title>
        <authorList>
            <person name="ORTET P."/>
        </authorList>
    </citation>
    <scope>NUCLEOTIDE SEQUENCE [LARGE SCALE GENOMIC DNA]</scope>
    <source>
        <strain evidence="9 10">Viu22</strain>
    </source>
</reference>
<feature type="domain" description="VTT" evidence="8">
    <location>
        <begin position="42"/>
        <end position="164"/>
    </location>
</feature>
<gene>
    <name evidence="9" type="ORF">CVS47_00341</name>
</gene>
<evidence type="ECO:0000256" key="5">
    <source>
        <dbReference type="ARBA" id="ARBA00022989"/>
    </source>
</evidence>
<accession>A0A3S9W6W6</accession>
<dbReference type="PANTHER" id="PTHR30353:SF0">
    <property type="entry name" value="TRANSMEMBRANE PROTEIN"/>
    <property type="match status" value="1"/>
</dbReference>
<dbReference type="InterPro" id="IPR032816">
    <property type="entry name" value="VTT_dom"/>
</dbReference>
<dbReference type="PANTHER" id="PTHR30353">
    <property type="entry name" value="INNER MEMBRANE PROTEIN DEDA-RELATED"/>
    <property type="match status" value="1"/>
</dbReference>
<evidence type="ECO:0000256" key="4">
    <source>
        <dbReference type="ARBA" id="ARBA00022692"/>
    </source>
</evidence>
<keyword evidence="4 7" id="KW-0812">Transmembrane</keyword>
<feature type="transmembrane region" description="Helical" evidence="7">
    <location>
        <begin position="21"/>
        <end position="41"/>
    </location>
</feature>
<proteinExistence type="inferred from homology"/>
<dbReference type="GO" id="GO:0005886">
    <property type="term" value="C:plasma membrane"/>
    <property type="evidence" value="ECO:0007669"/>
    <property type="project" value="UniProtKB-SubCell"/>
</dbReference>
<dbReference type="KEGG" id="mlv:CVS47_00341"/>
<keyword evidence="3 7" id="KW-1003">Cell membrane</keyword>
<sequence>MLLHSGGLLDPTGLLQGSGPWVLPVVMGIIFIETGLLFPFLPGDSLIFTAALLSGALGLPLPLLITGVAVAAIVGDSVGYAIGRRFGKRLFTPGARVFKARYLERADAFFAMYGAQSLVLARFVPVIRTFVPPVVGMSSMPYRRFLLWNAVGGAAWSLLLSAAGFYLGRIPAIADNVDIIAVGIVVVSLIPIAITVIRERRADKNDRGREAATEADHE</sequence>
<dbReference type="EMBL" id="CP031423">
    <property type="protein sequence ID" value="AZS35744.1"/>
    <property type="molecule type" value="Genomic_DNA"/>
</dbReference>
<evidence type="ECO:0000256" key="1">
    <source>
        <dbReference type="ARBA" id="ARBA00004651"/>
    </source>
</evidence>
<dbReference type="Proteomes" id="UP000276888">
    <property type="component" value="Chromosome"/>
</dbReference>
<keyword evidence="10" id="KW-1185">Reference proteome</keyword>
<evidence type="ECO:0000313" key="10">
    <source>
        <dbReference type="Proteomes" id="UP000276888"/>
    </source>
</evidence>